<accession>A0A812NQG8</accession>
<dbReference type="SUPFAM" id="SSF54236">
    <property type="entry name" value="Ubiquitin-like"/>
    <property type="match status" value="1"/>
</dbReference>
<evidence type="ECO:0008006" key="3">
    <source>
        <dbReference type="Google" id="ProtNLM"/>
    </source>
</evidence>
<dbReference type="AlphaFoldDB" id="A0A812NQG8"/>
<gene>
    <name evidence="1" type="ORF">SNEC2469_LOCUS8427</name>
</gene>
<evidence type="ECO:0000313" key="1">
    <source>
        <dbReference type="EMBL" id="CAE7331924.1"/>
    </source>
</evidence>
<sequence length="165" mass="18217">EWTKEYPDRWKIGGELTFDAESESAPRPCKATFKDGSGTAWLLWCDVALPGTTGDSSTWKASSVTICGLDGETLGTYEINAGTVADFCTKLAKDITVPDGCFLELSYKEKKLDPELSLEGQGVGDGATLTLLKTKGRSVVGCRTFNMKDYPEDRYCEWEEIEFKE</sequence>
<reference evidence="1" key="1">
    <citation type="submission" date="2021-02" db="EMBL/GenBank/DDBJ databases">
        <authorList>
            <person name="Dougan E. K."/>
            <person name="Rhodes N."/>
            <person name="Thang M."/>
            <person name="Chan C."/>
        </authorList>
    </citation>
    <scope>NUCLEOTIDE SEQUENCE</scope>
</reference>
<dbReference type="OrthoDB" id="406516at2759"/>
<dbReference type="InterPro" id="IPR029071">
    <property type="entry name" value="Ubiquitin-like_domsf"/>
</dbReference>
<dbReference type="Proteomes" id="UP000601435">
    <property type="component" value="Unassembled WGS sequence"/>
</dbReference>
<organism evidence="1 2">
    <name type="scientific">Symbiodinium necroappetens</name>
    <dbReference type="NCBI Taxonomy" id="1628268"/>
    <lineage>
        <taxon>Eukaryota</taxon>
        <taxon>Sar</taxon>
        <taxon>Alveolata</taxon>
        <taxon>Dinophyceae</taxon>
        <taxon>Suessiales</taxon>
        <taxon>Symbiodiniaceae</taxon>
        <taxon>Symbiodinium</taxon>
    </lineage>
</organism>
<evidence type="ECO:0000313" key="2">
    <source>
        <dbReference type="Proteomes" id="UP000601435"/>
    </source>
</evidence>
<name>A0A812NQG8_9DINO</name>
<protein>
    <recommendedName>
        <fullName evidence="3">Ubiquitin-like domain-containing protein</fullName>
    </recommendedName>
</protein>
<feature type="non-terminal residue" evidence="1">
    <location>
        <position position="1"/>
    </location>
</feature>
<dbReference type="EMBL" id="CAJNJA010013912">
    <property type="protein sequence ID" value="CAE7331924.1"/>
    <property type="molecule type" value="Genomic_DNA"/>
</dbReference>
<feature type="non-terminal residue" evidence="1">
    <location>
        <position position="165"/>
    </location>
</feature>
<comment type="caution">
    <text evidence="1">The sequence shown here is derived from an EMBL/GenBank/DDBJ whole genome shotgun (WGS) entry which is preliminary data.</text>
</comment>
<proteinExistence type="predicted"/>
<keyword evidence="2" id="KW-1185">Reference proteome</keyword>